<evidence type="ECO:0000256" key="18">
    <source>
        <dbReference type="SAM" id="MobiDB-lite"/>
    </source>
</evidence>
<comment type="catalytic activity">
    <reaction evidence="12">
        <text>L-threonyl-[protein] + ATP = O-phospho-L-threonyl-[protein] + ADP + H(+)</text>
        <dbReference type="Rhea" id="RHEA:46608"/>
        <dbReference type="Rhea" id="RHEA-COMP:11060"/>
        <dbReference type="Rhea" id="RHEA-COMP:11605"/>
        <dbReference type="ChEBI" id="CHEBI:15378"/>
        <dbReference type="ChEBI" id="CHEBI:30013"/>
        <dbReference type="ChEBI" id="CHEBI:30616"/>
        <dbReference type="ChEBI" id="CHEBI:61977"/>
        <dbReference type="ChEBI" id="CHEBI:456216"/>
        <dbReference type="EC" id="2.7.11.1"/>
    </reaction>
</comment>
<evidence type="ECO:0000256" key="4">
    <source>
        <dbReference type="ARBA" id="ARBA00022490"/>
    </source>
</evidence>
<feature type="region of interest" description="Disordered" evidence="18">
    <location>
        <begin position="1322"/>
        <end position="1395"/>
    </location>
</feature>
<feature type="region of interest" description="Disordered" evidence="18">
    <location>
        <begin position="98"/>
        <end position="125"/>
    </location>
</feature>
<dbReference type="OrthoDB" id="4062651at2759"/>
<dbReference type="GO" id="GO:0005737">
    <property type="term" value="C:cytoplasm"/>
    <property type="evidence" value="ECO:0007669"/>
    <property type="project" value="UniProtKB-SubCell"/>
</dbReference>
<feature type="region of interest" description="Disordered" evidence="18">
    <location>
        <begin position="1917"/>
        <end position="1951"/>
    </location>
</feature>
<feature type="region of interest" description="Disordered" evidence="18">
    <location>
        <begin position="500"/>
        <end position="522"/>
    </location>
</feature>
<feature type="compositionally biased region" description="Acidic residues" evidence="18">
    <location>
        <begin position="2590"/>
        <end position="2601"/>
    </location>
</feature>
<feature type="region of interest" description="Disordered" evidence="18">
    <location>
        <begin position="2094"/>
        <end position="2156"/>
    </location>
</feature>
<dbReference type="SUPFAM" id="SSF56112">
    <property type="entry name" value="Protein kinase-like (PK-like)"/>
    <property type="match status" value="1"/>
</dbReference>
<feature type="compositionally biased region" description="Polar residues" evidence="18">
    <location>
        <begin position="2497"/>
        <end position="2512"/>
    </location>
</feature>
<keyword evidence="9" id="KW-0418">Kinase</keyword>
<evidence type="ECO:0000256" key="12">
    <source>
        <dbReference type="ARBA" id="ARBA00047899"/>
    </source>
</evidence>
<evidence type="ECO:0000256" key="9">
    <source>
        <dbReference type="ARBA" id="ARBA00022777"/>
    </source>
</evidence>
<dbReference type="PROSITE" id="PS00108">
    <property type="entry name" value="PROTEIN_KINASE_ST"/>
    <property type="match status" value="1"/>
</dbReference>
<dbReference type="GO" id="GO:0005524">
    <property type="term" value="F:ATP binding"/>
    <property type="evidence" value="ECO:0007669"/>
    <property type="project" value="UniProtKB-KW"/>
</dbReference>
<evidence type="ECO:0000256" key="2">
    <source>
        <dbReference type="ARBA" id="ARBA00004496"/>
    </source>
</evidence>
<evidence type="ECO:0000313" key="21">
    <source>
        <dbReference type="Proteomes" id="UP000770717"/>
    </source>
</evidence>
<evidence type="ECO:0000313" key="20">
    <source>
        <dbReference type="EMBL" id="KAG9477732.1"/>
    </source>
</evidence>
<keyword evidence="8" id="KW-0547">Nucleotide-binding</keyword>
<evidence type="ECO:0000256" key="8">
    <source>
        <dbReference type="ARBA" id="ARBA00022741"/>
    </source>
</evidence>
<evidence type="ECO:0000256" key="13">
    <source>
        <dbReference type="ARBA" id="ARBA00048679"/>
    </source>
</evidence>
<evidence type="ECO:0000256" key="1">
    <source>
        <dbReference type="ARBA" id="ARBA00001946"/>
    </source>
</evidence>
<dbReference type="InterPro" id="IPR024678">
    <property type="entry name" value="Kinase_OSR1/WNK_CCT"/>
</dbReference>
<feature type="compositionally biased region" description="Basic and acidic residues" evidence="18">
    <location>
        <begin position="101"/>
        <end position="124"/>
    </location>
</feature>
<evidence type="ECO:0000259" key="19">
    <source>
        <dbReference type="PROSITE" id="PS50011"/>
    </source>
</evidence>
<dbReference type="PROSITE" id="PS50011">
    <property type="entry name" value="PROTEIN_KINASE_DOM"/>
    <property type="match status" value="1"/>
</dbReference>
<feature type="region of interest" description="Disordered" evidence="18">
    <location>
        <begin position="2639"/>
        <end position="2698"/>
    </location>
</feature>
<dbReference type="InterPro" id="IPR050588">
    <property type="entry name" value="WNK_Ser-Thr_kinase"/>
</dbReference>
<evidence type="ECO:0000256" key="3">
    <source>
        <dbReference type="ARBA" id="ARBA00012513"/>
    </source>
</evidence>
<sequence length="2853" mass="312941">MATDSGEPTSTDESDKPAGFSTEKNLVPQGSSLVRQVSMEERDRPLSASGTSERKRFFRKSVDITEDDQILEQPLKEEKGAHCEGKQQLDSHLVNAIGVGQDDKNEPKVVSDASKDSPREKTEKEMEEEAEMKAVATSPSGRFLKFDIELGRGAFKTVFKGLDTETWVEVAWCELQDRKLTKAEQQRFKEEAEMLKGLQHPNIVRFYDSWESSLKGKKCIVLVTELMTSGTLKTYLKRFKVMKPKVLRSWCRQILKGLQFLHTRTPPIIHRDLKCDNIFITGPTGSVKIGDLGLATLMRTSFAKSVIGTPEFMAPEMYEEHYDESVDVYAFGMCMLEMATSEYPYSECQNAAQIYRKVTSGIKPASFNKVSDPEVKEIIESCIRQNKTERLSIKDLLNHAFFAEDTGLRVELAEDDDGVNASLALRLWVEDPKKLKGKHKDNEAIEFSFNLDLDNPEEVAYEMVKSGFFHESDSKAVSKSIRDRVSLIKKTRERKMLADHIEERRDSQGRAVGAPVAQTSTPVPAGLSQAGMNENEDTEVDQHVRQQLQQQQYQQCSSVTADSLSDAAGGSITLSDASSQHSAVYATSHEAITVQQVPGMPQTEPSHVGQFYPQQQHVMGHYQQTQAMPLQQMLSVQRVPQTGAPYQQLPVMDGQLAAQSMDAQMVYSVDGKALPHLNTLDTSVMSVLQPGISALSPQIMSSQMSTQQTRAGMQLDACGLTGVQILTVAPADNQVPTLLPVGHPTMLNQYGLQNVVHQTQSVMGVQSNVQQHQMATVQQPSMPSQDHLAYSSTLQQGQNLHMQTHLEQLQSANPQTSYQSPLVQQTVVEQTPKMHSNAVVQETGLQQVRTEMPQEVEHLPFTAPVSAGPEMTGPTQQFLTSSTHEQLPNNQHPMSQIPVQQTLHMANPSVVEQAVFPQHGGAPPNVVQNPVEQPLYIQIPPVEVYGQQPVVAADQTHTQKTVAQPEQTNFVHQTGVLPDQLIYSQQILQSADQIRYIQQNMPAPDQFTHAQQPVYPQQATSAENPLYMQQTSSTEQQVYSQPSEQNMYAQQTLSSEKLGYVQQIAHTAEQPMYTQQNVPPQEHPMYTQQNVPPSEHPMYTQQNVPPSEHPMYTQQNVPPSEHPMYTQQNVPPSEHPMYTQQNVPPSEHPMYTQQNVPPSEHPMYAQQNVPPSEHPMYSQKMIPSTEKPLYAQQMMPSSMQQPVYAQQSLLANVEPQPVHSQQSMTVPELQPVYGKQAAPQPELQMVYTQQVVPPLLEQQPVYPQQATPHAEKQPVYVQHAVPPTQQAMYAKHLMPSADQPVYVQPVCTQHVMPNVEQPVCSQRVAQPTDQPLSSQHAGPPSEQPVHAQHVMPPSEQPVHAQHVLAPSEHPVHAQHALAPSEQPVHAQHVAPPSEQPVYVQQAMAPSEQPVYVQQAMAPSEQPVYVQQAMAPSEQPVFVQAVPPCDQNMYAYMKSQQASNDQLLYNREHIPPSEQQYSQQIAPSSDNSGYVQSCLGSSQQPIHNKHLNTAADQLAFTPHAAAGAEQHMQRSVSSAAPVYASQQAPAMDPVYVQQTATPADQQVYTQQTVAQSNPVMYSSQPMPSAHQPVYAAMQHAPPVSEKTVLYSHATPSSMHGHLPSSDRLGYAQTSIPTSENLAHAMHALSTVDTQGYSPHVLPSELPTNLQLQKIMTPPQDHRPERQAENVVYSHQTIQSPDKQVFLVQSDAEQKGIHADLGQSSSSSGGQQLTNQGYVKAEGLNQQVSVPMSYSQAGVLPSEHDLSCQPVMAKPPQNGHQNNMHVNASLPAQESYLQLQHPPVQAYESQTMDNLQLMPGVLPVSHNKDASNQISLQNQVHSASEQPAPLVQQQHPLQPDNHESSQQLGYVNPMSQQSASAGTENIISQDAYRLPAQTYQPDPKLQQAHLAEASAVQKIDPVQSTQVEHPRDSTGIPDGSLGNGKHEKMKQRRSSCPRPDKMTRFTLVFLGVSSFGDNMVECQLETHNNKMVTFKFDADGDAPEDIALYMVEDDFVQEGERDKFVEELKLIVTQAQEMMRSIPAEGRAELATSESTNQTGTSEHVQVAVPASAPTGGESVPQSSPVGRWRFFINQTIRNREAQSSVTQTSVTTVPQQATGPHNETRRSLPEDLSSAKQSFQTGHTVHSTSSDGQVSSKEPKPRVLTTQVVSGNEILSSAVDNSSVAVQIQKESEVYSNNIALVREAQHPVSQVGSDQEVQAANGGVYTVESVAQPTSGSVSAQTSTVMSLGLTKSDSIGPSDAPYYPQTPVSEVSFVHSASVQESDGEGPPKIEYSDNCIKTLDEKLRNLLYQDSSASSYADSQKETQSTESPLSSSAEDTLSCPAPEAAIADPASVQATPEQKDPVDPLPAKAAEAVIAIPGQLTPSESSEDAWHPGSSSHACTKRSLGAGATHLQTGADDDGVRREVPDATQRVVEALAECALSEGTSSGTSAFKRGRFQVITVPQQEQSIAAESPTCLESDKPRSAEETESAATRAEETPQSASTAGETDESSLTPDRELEETSATGSSAPSASGLWIQEIQKQRSFTKQPSSDSEMSAAPGKAQGSKVQEAAQNSTPKQNCLLYSPSSPMSSDDESELEDEDLKVELQKLREKHIQEVVSLQAQQNRELQDVYVRLRALRENKAQSSDHSSQQMSPRRPRSLKSKQRSRPQSLNHMDNGIGHSDQQCSESNSDACQQSVSEKKSLFTDDLHKLVDDWAKDNAGNLHQKPSLNQIKLTQNRPETDGWSRVHEASPVTSSFPTTWVPTLSQIHGTVPAAIPQSIVLPNFASGGIPAYPASHVCQLNAMGSSGYPVQWSNQTPALPAQHLATYQPGIGMQAFPSAPAQKAAAVPSSPK</sequence>
<proteinExistence type="predicted"/>
<dbReference type="Pfam" id="PF24889">
    <property type="entry name" value="CCTL2_WNK"/>
    <property type="match status" value="1"/>
</dbReference>
<feature type="compositionally biased region" description="Polar residues" evidence="18">
    <location>
        <begin position="22"/>
        <end position="35"/>
    </location>
</feature>
<name>A0A8J6EXU8_ELECQ</name>
<dbReference type="FunFam" id="3.10.20.90:FF:000007">
    <property type="entry name" value="Serine/threonine-protein kinase WNK1 isoform 1"/>
    <property type="match status" value="1"/>
</dbReference>
<feature type="region of interest" description="Disordered" evidence="18">
    <location>
        <begin position="2380"/>
        <end position="2422"/>
    </location>
</feature>
<feature type="compositionally biased region" description="Low complexity" evidence="18">
    <location>
        <begin position="2097"/>
        <end position="2111"/>
    </location>
</feature>
<feature type="compositionally biased region" description="Polar residues" evidence="18">
    <location>
        <begin position="2320"/>
        <end position="2334"/>
    </location>
</feature>
<dbReference type="Gene3D" id="1.10.510.10">
    <property type="entry name" value="Transferase(Phosphotransferase) domain 1"/>
    <property type="match status" value="1"/>
</dbReference>
<dbReference type="EMBL" id="WNTK01000009">
    <property type="protein sequence ID" value="KAG9477732.1"/>
    <property type="molecule type" value="Genomic_DNA"/>
</dbReference>
<dbReference type="EC" id="2.7.11.1" evidence="3"/>
<feature type="compositionally biased region" description="Polar residues" evidence="18">
    <location>
        <begin position="2681"/>
        <end position="2697"/>
    </location>
</feature>
<gene>
    <name evidence="20" type="ORF">GDO78_012968</name>
</gene>
<feature type="compositionally biased region" description="Basic residues" evidence="18">
    <location>
        <begin position="2655"/>
        <end position="2666"/>
    </location>
</feature>
<dbReference type="InterPro" id="IPR011009">
    <property type="entry name" value="Kinase-like_dom_sf"/>
</dbReference>
<dbReference type="Pfam" id="PF12202">
    <property type="entry name" value="OSR1_C"/>
    <property type="match status" value="1"/>
</dbReference>
<dbReference type="GO" id="GO:0006884">
    <property type="term" value="P:cell volume homeostasis"/>
    <property type="evidence" value="ECO:0007669"/>
    <property type="project" value="UniProtKB-ARBA"/>
</dbReference>
<evidence type="ECO:0000256" key="14">
    <source>
        <dbReference type="ARBA" id="ARBA00063874"/>
    </source>
</evidence>
<keyword evidence="4" id="KW-0963">Cytoplasm</keyword>
<feature type="compositionally biased region" description="Polar residues" evidence="18">
    <location>
        <begin position="1322"/>
        <end position="1336"/>
    </location>
</feature>
<keyword evidence="5" id="KW-0723">Serine/threonine-protein kinase</keyword>
<dbReference type="FunFam" id="3.10.20.90:FF:000166">
    <property type="entry name" value="serine/threonine-protein kinase WNK3 isoform X1"/>
    <property type="match status" value="1"/>
</dbReference>
<keyword evidence="6" id="KW-0597">Phosphoprotein</keyword>
<evidence type="ECO:0000256" key="7">
    <source>
        <dbReference type="ARBA" id="ARBA00022679"/>
    </source>
</evidence>
<dbReference type="Proteomes" id="UP000770717">
    <property type="component" value="Unassembled WGS sequence"/>
</dbReference>
<feature type="region of interest" description="Disordered" evidence="18">
    <location>
        <begin position="1"/>
        <end position="58"/>
    </location>
</feature>
<dbReference type="Gene3D" id="3.30.200.20">
    <property type="entry name" value="Phosphorylase Kinase, domain 1"/>
    <property type="match status" value="1"/>
</dbReference>
<dbReference type="InterPro" id="IPR008271">
    <property type="entry name" value="Ser/Thr_kinase_AS"/>
</dbReference>
<feature type="compositionally biased region" description="Polar residues" evidence="18">
    <location>
        <begin position="2129"/>
        <end position="2151"/>
    </location>
</feature>
<feature type="compositionally biased region" description="Polar residues" evidence="18">
    <location>
        <begin position="2541"/>
        <end position="2553"/>
    </location>
</feature>
<reference evidence="20" key="1">
    <citation type="thesis" date="2020" institute="ProQuest LLC" country="789 East Eisenhower Parkway, Ann Arbor, MI, USA">
        <title>Comparative Genomics and Chromosome Evolution.</title>
        <authorList>
            <person name="Mudd A.B."/>
        </authorList>
    </citation>
    <scope>NUCLEOTIDE SEQUENCE</scope>
    <source>
        <strain evidence="20">HN-11 Male</strain>
        <tissue evidence="20">Kidney and liver</tissue>
    </source>
</reference>
<evidence type="ECO:0000256" key="10">
    <source>
        <dbReference type="ARBA" id="ARBA00022840"/>
    </source>
</evidence>
<comment type="caution">
    <text evidence="20">The sequence shown here is derived from an EMBL/GenBank/DDBJ whole genome shotgun (WGS) entry which is preliminary data.</text>
</comment>
<dbReference type="SMART" id="SM00220">
    <property type="entry name" value="S_TKc"/>
    <property type="match status" value="1"/>
</dbReference>
<dbReference type="CDD" id="cd14031">
    <property type="entry name" value="STKc_WNK3"/>
    <property type="match status" value="1"/>
</dbReference>
<feature type="compositionally biased region" description="Polar residues" evidence="18">
    <location>
        <begin position="1"/>
        <end position="11"/>
    </location>
</feature>
<feature type="region of interest" description="Disordered" evidence="18">
    <location>
        <begin position="2311"/>
        <end position="2336"/>
    </location>
</feature>
<comment type="subunit">
    <text evidence="14">Interacts with WNK1 and WNK4.</text>
</comment>
<comment type="subcellular location">
    <subcellularLocation>
        <location evidence="2">Cytoplasm</location>
    </subcellularLocation>
</comment>
<dbReference type="Pfam" id="PF00069">
    <property type="entry name" value="Pkinase"/>
    <property type="match status" value="1"/>
</dbReference>
<evidence type="ECO:0000256" key="16">
    <source>
        <dbReference type="ARBA" id="ARBA00080935"/>
    </source>
</evidence>
<evidence type="ECO:0000256" key="5">
    <source>
        <dbReference type="ARBA" id="ARBA00022527"/>
    </source>
</evidence>
<evidence type="ECO:0000256" key="6">
    <source>
        <dbReference type="ARBA" id="ARBA00022553"/>
    </source>
</evidence>
<dbReference type="FunFam" id="3.30.200.20:FF:000494">
    <property type="entry name" value="serine/threonine-protein kinase WNK2 isoform X2"/>
    <property type="match status" value="1"/>
</dbReference>
<evidence type="ECO:0000256" key="17">
    <source>
        <dbReference type="ARBA" id="ARBA00083534"/>
    </source>
</evidence>
<evidence type="ECO:0000256" key="11">
    <source>
        <dbReference type="ARBA" id="ARBA00022843"/>
    </source>
</evidence>
<organism evidence="20 21">
    <name type="scientific">Eleutherodactylus coqui</name>
    <name type="common">Puerto Rican coqui</name>
    <dbReference type="NCBI Taxonomy" id="57060"/>
    <lineage>
        <taxon>Eukaryota</taxon>
        <taxon>Metazoa</taxon>
        <taxon>Chordata</taxon>
        <taxon>Craniata</taxon>
        <taxon>Vertebrata</taxon>
        <taxon>Euteleostomi</taxon>
        <taxon>Amphibia</taxon>
        <taxon>Batrachia</taxon>
        <taxon>Anura</taxon>
        <taxon>Neobatrachia</taxon>
        <taxon>Hyloidea</taxon>
        <taxon>Eleutherodactylidae</taxon>
        <taxon>Eleutherodactylinae</taxon>
        <taxon>Eleutherodactylus</taxon>
        <taxon>Eleutherodactylus</taxon>
    </lineage>
</organism>
<dbReference type="Gene3D" id="3.10.20.90">
    <property type="entry name" value="Phosphatidylinositol 3-kinase Catalytic Subunit, Chain A, domain 1"/>
    <property type="match status" value="2"/>
</dbReference>
<keyword evidence="11" id="KW-0832">Ubl conjugation</keyword>
<keyword evidence="7" id="KW-0808">Transferase</keyword>
<dbReference type="PANTHER" id="PTHR13902">
    <property type="entry name" value="SERINE/THREONINE-PROTEIN KINASE WNK WITH NO LYSINE -RELATED"/>
    <property type="match status" value="1"/>
</dbReference>
<accession>A0A8J6EXU8</accession>
<dbReference type="FunFam" id="1.10.510.10:FF:000006">
    <property type="entry name" value="Serine/threonine-protein kinase WNK1 isoform 2"/>
    <property type="match status" value="1"/>
</dbReference>
<feature type="compositionally biased region" description="Low complexity" evidence="18">
    <location>
        <begin position="2580"/>
        <end position="2589"/>
    </location>
</feature>
<comment type="cofactor">
    <cofactor evidence="1">
        <name>Mg(2+)</name>
        <dbReference type="ChEBI" id="CHEBI:18420"/>
    </cofactor>
</comment>
<dbReference type="GO" id="GO:0004674">
    <property type="term" value="F:protein serine/threonine kinase activity"/>
    <property type="evidence" value="ECO:0007669"/>
    <property type="project" value="UniProtKB-KW"/>
</dbReference>
<dbReference type="GO" id="GO:1904062">
    <property type="term" value="P:regulation of monoatomic cation transmembrane transport"/>
    <property type="evidence" value="ECO:0007669"/>
    <property type="project" value="UniProtKB-ARBA"/>
</dbReference>
<protein>
    <recommendedName>
        <fullName evidence="15">Serine/threonine-protein kinase WNK3</fullName>
        <ecNumber evidence="3">2.7.11.1</ecNumber>
    </recommendedName>
    <alternativeName>
        <fullName evidence="16">Protein kinase lysine-deficient 3</fullName>
    </alternativeName>
    <alternativeName>
        <fullName evidence="17">Protein kinase with no lysine 3</fullName>
    </alternativeName>
</protein>
<feature type="domain" description="Protein kinase" evidence="19">
    <location>
        <begin position="144"/>
        <end position="402"/>
    </location>
</feature>
<feature type="compositionally biased region" description="Low complexity" evidence="18">
    <location>
        <begin position="2520"/>
        <end position="2532"/>
    </location>
</feature>
<dbReference type="InterPro" id="IPR056865">
    <property type="entry name" value="CCTL2_WNK"/>
</dbReference>
<feature type="region of interest" description="Disordered" evidence="18">
    <location>
        <begin position="2463"/>
        <end position="2602"/>
    </location>
</feature>
<keyword evidence="21" id="KW-1185">Reference proteome</keyword>
<comment type="catalytic activity">
    <reaction evidence="13">
        <text>L-seryl-[protein] + ATP = O-phospho-L-seryl-[protein] + ADP + H(+)</text>
        <dbReference type="Rhea" id="RHEA:17989"/>
        <dbReference type="Rhea" id="RHEA-COMP:9863"/>
        <dbReference type="Rhea" id="RHEA-COMP:11604"/>
        <dbReference type="ChEBI" id="CHEBI:15378"/>
        <dbReference type="ChEBI" id="CHEBI:29999"/>
        <dbReference type="ChEBI" id="CHEBI:30616"/>
        <dbReference type="ChEBI" id="CHEBI:83421"/>
        <dbReference type="ChEBI" id="CHEBI:456216"/>
        <dbReference type="EC" id="2.7.11.1"/>
    </reaction>
</comment>
<keyword evidence="10" id="KW-0067">ATP-binding</keyword>
<dbReference type="InterPro" id="IPR000719">
    <property type="entry name" value="Prot_kinase_dom"/>
</dbReference>
<evidence type="ECO:0000256" key="15">
    <source>
        <dbReference type="ARBA" id="ARBA00071800"/>
    </source>
</evidence>